<comment type="caution">
    <text evidence="3">The sequence shown here is derived from an EMBL/GenBank/DDBJ whole genome shotgun (WGS) entry which is preliminary data.</text>
</comment>
<evidence type="ECO:0000313" key="4">
    <source>
        <dbReference type="Proteomes" id="UP001142055"/>
    </source>
</evidence>
<keyword evidence="4" id="KW-1185">Reference proteome</keyword>
<accession>A0A9Q0M4B0</accession>
<organism evidence="3 4">
    <name type="scientific">Blomia tropicalis</name>
    <name type="common">Mite</name>
    <dbReference type="NCBI Taxonomy" id="40697"/>
    <lineage>
        <taxon>Eukaryota</taxon>
        <taxon>Metazoa</taxon>
        <taxon>Ecdysozoa</taxon>
        <taxon>Arthropoda</taxon>
        <taxon>Chelicerata</taxon>
        <taxon>Arachnida</taxon>
        <taxon>Acari</taxon>
        <taxon>Acariformes</taxon>
        <taxon>Sarcoptiformes</taxon>
        <taxon>Astigmata</taxon>
        <taxon>Glycyphagoidea</taxon>
        <taxon>Echimyopodidae</taxon>
        <taxon>Blomia</taxon>
    </lineage>
</organism>
<dbReference type="EMBL" id="JAPWDV010000003">
    <property type="protein sequence ID" value="KAJ6218644.1"/>
    <property type="molecule type" value="Genomic_DNA"/>
</dbReference>
<name>A0A9Q0M4B0_BLOTA</name>
<gene>
    <name evidence="3" type="ORF">RDWZM_009801</name>
</gene>
<feature type="region of interest" description="Disordered" evidence="1">
    <location>
        <begin position="66"/>
        <end position="85"/>
    </location>
</feature>
<keyword evidence="2" id="KW-0472">Membrane</keyword>
<evidence type="ECO:0000313" key="3">
    <source>
        <dbReference type="EMBL" id="KAJ6218644.1"/>
    </source>
</evidence>
<feature type="transmembrane region" description="Helical" evidence="2">
    <location>
        <begin position="30"/>
        <end position="48"/>
    </location>
</feature>
<evidence type="ECO:0000256" key="1">
    <source>
        <dbReference type="SAM" id="MobiDB-lite"/>
    </source>
</evidence>
<protein>
    <submittedName>
        <fullName evidence="3">Uncharacterized protein</fullName>
    </submittedName>
</protein>
<keyword evidence="2" id="KW-1133">Transmembrane helix</keyword>
<dbReference type="AlphaFoldDB" id="A0A9Q0M4B0"/>
<dbReference type="Proteomes" id="UP001142055">
    <property type="component" value="Chromosome 3"/>
</dbReference>
<keyword evidence="2" id="KW-0812">Transmembrane</keyword>
<evidence type="ECO:0000256" key="2">
    <source>
        <dbReference type="SAM" id="Phobius"/>
    </source>
</evidence>
<proteinExistence type="predicted"/>
<sequence length="85" mass="9641">MTIGTVISSSSKTGNFLINYRSVEPMDKSFGINVGLSILLFDFLVIFFSDRMKNLYEGDNDVIHSNQVRKEDDDGNEMETIQNNN</sequence>
<reference evidence="3" key="1">
    <citation type="submission" date="2022-12" db="EMBL/GenBank/DDBJ databases">
        <title>Genome assemblies of Blomia tropicalis.</title>
        <authorList>
            <person name="Cui Y."/>
        </authorList>
    </citation>
    <scope>NUCLEOTIDE SEQUENCE</scope>
    <source>
        <tissue evidence="3">Adult mites</tissue>
    </source>
</reference>